<comment type="caution">
    <text evidence="11">The sequence shown here is derived from an EMBL/GenBank/DDBJ whole genome shotgun (WGS) entry which is preliminary data.</text>
</comment>
<dbReference type="InterPro" id="IPR017937">
    <property type="entry name" value="Thioredoxin_CS"/>
</dbReference>
<evidence type="ECO:0000256" key="6">
    <source>
        <dbReference type="ARBA" id="ARBA00022976"/>
    </source>
</evidence>
<accession>A0A176WLV2</accession>
<dbReference type="InterPro" id="IPR008710">
    <property type="entry name" value="Nicastrin"/>
</dbReference>
<dbReference type="Pfam" id="PF18266">
    <property type="entry name" value="Ncstrn_small"/>
    <property type="match status" value="1"/>
</dbReference>
<evidence type="ECO:0000256" key="9">
    <source>
        <dbReference type="ARBA" id="ARBA00023180"/>
    </source>
</evidence>
<keyword evidence="6" id="KW-0914">Notch signaling pathway</keyword>
<keyword evidence="12" id="KW-1185">Reference proteome</keyword>
<evidence type="ECO:0000259" key="10">
    <source>
        <dbReference type="PROSITE" id="PS51352"/>
    </source>
</evidence>
<comment type="subcellular location">
    <subcellularLocation>
        <location evidence="1">Membrane</location>
        <topology evidence="1">Single-pass type I membrane protein</topology>
    </subcellularLocation>
</comment>
<evidence type="ECO:0000313" key="11">
    <source>
        <dbReference type="EMBL" id="OAE34019.1"/>
    </source>
</evidence>
<dbReference type="InterPro" id="IPR041084">
    <property type="entry name" value="Ncstrn_small"/>
</dbReference>
<dbReference type="Pfam" id="PF05450">
    <property type="entry name" value="Nicastrin"/>
    <property type="match status" value="1"/>
</dbReference>
<dbReference type="GO" id="GO:0007219">
    <property type="term" value="P:Notch signaling pathway"/>
    <property type="evidence" value="ECO:0007669"/>
    <property type="project" value="UniProtKB-KW"/>
</dbReference>
<dbReference type="Gene3D" id="3.40.30.10">
    <property type="entry name" value="Glutaredoxin"/>
    <property type="match status" value="1"/>
</dbReference>
<dbReference type="InterPro" id="IPR036249">
    <property type="entry name" value="Thioredoxin-like_sf"/>
</dbReference>
<evidence type="ECO:0000256" key="3">
    <source>
        <dbReference type="ARBA" id="ARBA00015303"/>
    </source>
</evidence>
<comment type="similarity">
    <text evidence="2">Belongs to the nicastrin family.</text>
</comment>
<proteinExistence type="inferred from homology"/>
<dbReference type="SUPFAM" id="SSF52833">
    <property type="entry name" value="Thioredoxin-like"/>
    <property type="match status" value="1"/>
</dbReference>
<evidence type="ECO:0000256" key="4">
    <source>
        <dbReference type="ARBA" id="ARBA00022692"/>
    </source>
</evidence>
<dbReference type="Gene3D" id="3.40.630.10">
    <property type="entry name" value="Zn peptidases"/>
    <property type="match status" value="1"/>
</dbReference>
<dbReference type="PANTHER" id="PTHR21092">
    <property type="entry name" value="NICASTRIN"/>
    <property type="match status" value="1"/>
</dbReference>
<dbReference type="AlphaFoldDB" id="A0A176WLV2"/>
<dbReference type="PROSITE" id="PS51352">
    <property type="entry name" value="THIOREDOXIN_2"/>
    <property type="match status" value="1"/>
</dbReference>
<dbReference type="PANTHER" id="PTHR21092:SF0">
    <property type="entry name" value="NICASTRIN"/>
    <property type="match status" value="1"/>
</dbReference>
<name>A0A176WLV2_MARPO</name>
<organism evidence="11 12">
    <name type="scientific">Marchantia polymorpha subsp. ruderalis</name>
    <dbReference type="NCBI Taxonomy" id="1480154"/>
    <lineage>
        <taxon>Eukaryota</taxon>
        <taxon>Viridiplantae</taxon>
        <taxon>Streptophyta</taxon>
        <taxon>Embryophyta</taxon>
        <taxon>Marchantiophyta</taxon>
        <taxon>Marchantiopsida</taxon>
        <taxon>Marchantiidae</taxon>
        <taxon>Marchantiales</taxon>
        <taxon>Marchantiaceae</taxon>
        <taxon>Marchantia</taxon>
    </lineage>
</organism>
<feature type="domain" description="Thioredoxin" evidence="10">
    <location>
        <begin position="732"/>
        <end position="834"/>
    </location>
</feature>
<dbReference type="Proteomes" id="UP000077202">
    <property type="component" value="Unassembled WGS sequence"/>
</dbReference>
<keyword evidence="8" id="KW-0472">Membrane</keyword>
<dbReference type="InterPro" id="IPR013766">
    <property type="entry name" value="Thioredoxin_domain"/>
</dbReference>
<sequence length="834" mass="90363">MYQSVDGTACVRLLSLDGEVGCAGPDRRAVLAPLQHFSDANIQLSTKTTVVLPLSALHQFLNRTVNERSLAKHVAGVLVEHGGADGQNLSRGFSPDTRFPQAEFAPYKAEYVWNPPGSGVLQQRFEFPVFLLTPESTAAVRELTAGNEKRNFKYPLHVAEFDFVMQSTKSGTHDSESCLKEWACLPLGGYSVWSSLPAINVTSPVENPIVLVMAAMDSASFFRDATPGADSPLSGLIAMLAAADALSRVPDVDEFQKQIVFLALTGEAWGYLGSRRFISELAGGNPALSGLSLSRIHQVLEIGSVGKAVDAGRATLYVHKQKDQVSSATNEMVEALQLSATSLAGAQHVGAVEVKMASKLNPGVPPSSLMSFIQKNSSTAAIVLEEFDEVFKNTLYHSHLDDANNIDKNSIAGTAALIARTVYLLGDSAANATQLQSIEVNSSLVSELVDCLLRQSPGMVCDLVKGLITPTQQYANHYVGVLLGEPSFSPYLENVDDISRFVWNFLASRTGIVRNQQVKDGVAAGIKRASASSFEECAQKCSNIDEICVGATGEHKGRCIMSTTRFVPAYSPRLQFEAASWKVVAAEPGDIMSEMDPVWTESFWKSISIWYFAVFRCLLNLPVPATSVVKEVEFWDAKNFSAHARALGFGFPVVGTRSSGRRRDGDTRRVAALNSLGTNPERISSDRHDLGAMAARGALLRSFRRSTCQMTRTVASSSATTRSHLAQVLKHDVALPLAPSFSATDHLPYVGYPPAFRPRLFSSHAAGSSSNVVLVSDDAHFQQSLKEVESSKSLGVVYFTAQWCGPCKQIAPYIDELSREFDDVTFLKIDVDNV</sequence>
<keyword evidence="7" id="KW-1133">Transmembrane helix</keyword>
<dbReference type="Pfam" id="PF00085">
    <property type="entry name" value="Thioredoxin"/>
    <property type="match status" value="1"/>
</dbReference>
<gene>
    <name evidence="11" type="ORF">AXG93_4142s1040</name>
</gene>
<protein>
    <recommendedName>
        <fullName evidence="3">Nicastrin</fullName>
    </recommendedName>
</protein>
<dbReference type="PROSITE" id="PS00194">
    <property type="entry name" value="THIOREDOXIN_1"/>
    <property type="match status" value="1"/>
</dbReference>
<evidence type="ECO:0000256" key="1">
    <source>
        <dbReference type="ARBA" id="ARBA00004479"/>
    </source>
</evidence>
<dbReference type="EMBL" id="LVLJ01000462">
    <property type="protein sequence ID" value="OAE34019.1"/>
    <property type="molecule type" value="Genomic_DNA"/>
</dbReference>
<evidence type="ECO:0000313" key="12">
    <source>
        <dbReference type="Proteomes" id="UP000077202"/>
    </source>
</evidence>
<dbReference type="GO" id="GO:0016485">
    <property type="term" value="P:protein processing"/>
    <property type="evidence" value="ECO:0007669"/>
    <property type="project" value="InterPro"/>
</dbReference>
<evidence type="ECO:0000256" key="7">
    <source>
        <dbReference type="ARBA" id="ARBA00022989"/>
    </source>
</evidence>
<evidence type="ECO:0000256" key="5">
    <source>
        <dbReference type="ARBA" id="ARBA00022729"/>
    </source>
</evidence>
<dbReference type="GO" id="GO:0005886">
    <property type="term" value="C:plasma membrane"/>
    <property type="evidence" value="ECO:0007669"/>
    <property type="project" value="TreeGrafter"/>
</dbReference>
<dbReference type="CDD" id="cd02947">
    <property type="entry name" value="TRX_family"/>
    <property type="match status" value="1"/>
</dbReference>
<dbReference type="SUPFAM" id="SSF53187">
    <property type="entry name" value="Zn-dependent exopeptidases"/>
    <property type="match status" value="1"/>
</dbReference>
<keyword evidence="5" id="KW-0732">Signal</keyword>
<reference evidence="11" key="1">
    <citation type="submission" date="2016-03" db="EMBL/GenBank/DDBJ databases">
        <title>Mechanisms controlling the formation of the plant cell surface in tip-growing cells are functionally conserved among land plants.</title>
        <authorList>
            <person name="Honkanen S."/>
            <person name="Jones V.A."/>
            <person name="Morieri G."/>
            <person name="Champion C."/>
            <person name="Hetherington A.J."/>
            <person name="Kelly S."/>
            <person name="Saint-Marcoux D."/>
            <person name="Proust H."/>
            <person name="Prescott H."/>
            <person name="Dolan L."/>
        </authorList>
    </citation>
    <scope>NUCLEOTIDE SEQUENCE [LARGE SCALE GENOMIC DNA]</scope>
    <source>
        <tissue evidence="11">Whole gametophyte</tissue>
    </source>
</reference>
<evidence type="ECO:0000256" key="8">
    <source>
        <dbReference type="ARBA" id="ARBA00023136"/>
    </source>
</evidence>
<evidence type="ECO:0000256" key="2">
    <source>
        <dbReference type="ARBA" id="ARBA00007717"/>
    </source>
</evidence>
<keyword evidence="4" id="KW-0812">Transmembrane</keyword>
<keyword evidence="9" id="KW-0325">Glycoprotein</keyword>